<dbReference type="EMBL" id="CP034437">
    <property type="protein sequence ID" value="AZN40384.1"/>
    <property type="molecule type" value="Genomic_DNA"/>
</dbReference>
<dbReference type="KEGG" id="palb:EJC50_12545"/>
<dbReference type="RefSeq" id="WP_126015615.1">
    <property type="nucleotide sequence ID" value="NZ_CP034437.1"/>
</dbReference>
<gene>
    <name evidence="1" type="ORF">EJC50_12545</name>
</gene>
<accession>A0A3S9A3V9</accession>
<dbReference type="Pfam" id="PF14424">
    <property type="entry name" value="Toxin-deaminase"/>
    <property type="match status" value="1"/>
</dbReference>
<reference evidence="2" key="1">
    <citation type="submission" date="2018-12" db="EMBL/GenBank/DDBJ databases">
        <title>Genome sequence of Peanibacillus sp.</title>
        <authorList>
            <person name="Subramani G."/>
            <person name="Srinivasan S."/>
            <person name="Kim M.K."/>
        </authorList>
    </citation>
    <scope>NUCLEOTIDE SEQUENCE [LARGE SCALE GENOMIC DNA]</scope>
    <source>
        <strain evidence="2">18JY67-1</strain>
    </source>
</reference>
<proteinExistence type="predicted"/>
<keyword evidence="2" id="KW-1185">Reference proteome</keyword>
<dbReference type="Proteomes" id="UP000272528">
    <property type="component" value="Chromosome"/>
</dbReference>
<evidence type="ECO:0000313" key="1">
    <source>
        <dbReference type="EMBL" id="AZN40384.1"/>
    </source>
</evidence>
<sequence>MTEIEVKVMGTCHRFKYDAVKMSIANGLRNHALTTVRNAIMAVTPVGAKLSRKELRARTNLTNEKRNIAAIQIGEMKLVAHSSVHKNNPYFSYFTSGTPDPNDVLFVSANKDINDEGNGHSREWDAEAKLFYELQENRKDLLNDPVTIELYTHKQPCLSCDYYIIQFLKNYPLVTLNIYFERPYPDEG</sequence>
<evidence type="ECO:0000313" key="2">
    <source>
        <dbReference type="Proteomes" id="UP000272528"/>
    </source>
</evidence>
<protein>
    <submittedName>
        <fullName evidence="1">Uncharacterized protein</fullName>
    </submittedName>
</protein>
<dbReference type="InterPro" id="IPR032721">
    <property type="entry name" value="Toxin-deaminase"/>
</dbReference>
<organism evidence="1 2">
    <name type="scientific">Paenibacillus albus</name>
    <dbReference type="NCBI Taxonomy" id="2495582"/>
    <lineage>
        <taxon>Bacteria</taxon>
        <taxon>Bacillati</taxon>
        <taxon>Bacillota</taxon>
        <taxon>Bacilli</taxon>
        <taxon>Bacillales</taxon>
        <taxon>Paenibacillaceae</taxon>
        <taxon>Paenibacillus</taxon>
    </lineage>
</organism>
<dbReference type="AlphaFoldDB" id="A0A3S9A3V9"/>
<dbReference type="OrthoDB" id="4038688at2"/>
<name>A0A3S9A3V9_9BACL</name>
<dbReference type="Gene3D" id="3.40.140.10">
    <property type="entry name" value="Cytidine Deaminase, domain 2"/>
    <property type="match status" value="1"/>
</dbReference>